<dbReference type="Proteomes" id="UP000053958">
    <property type="component" value="Unassembled WGS sequence"/>
</dbReference>
<dbReference type="GeneID" id="25312984"/>
<evidence type="ECO:0000313" key="4">
    <source>
        <dbReference type="Proteomes" id="UP000053958"/>
    </source>
</evidence>
<dbReference type="InterPro" id="IPR011893">
    <property type="entry name" value="Selenoprotein_Rdx-typ"/>
</dbReference>
<dbReference type="Gene3D" id="3.40.30.10">
    <property type="entry name" value="Glutaredoxin"/>
    <property type="match status" value="1"/>
</dbReference>
<dbReference type="OrthoDB" id="60822at2759"/>
<reference evidence="3 4" key="1">
    <citation type="submission" date="2015-04" db="EMBL/GenBank/DDBJ databases">
        <authorList>
            <person name="Heijne W.H."/>
            <person name="Fedorova N.D."/>
            <person name="Nierman W.C."/>
            <person name="Vollebregt A.W."/>
            <person name="Zhao Z."/>
            <person name="Wu L."/>
            <person name="Kumar M."/>
            <person name="Stam H."/>
            <person name="van den Berg M.A."/>
            <person name="Pel H.J."/>
        </authorList>
    </citation>
    <scope>NUCLEOTIDE SEQUENCE [LARGE SCALE GENOMIC DNA]</scope>
    <source>
        <strain evidence="3 4">CBS 393.64</strain>
    </source>
</reference>
<dbReference type="RefSeq" id="XP_013331677.1">
    <property type="nucleotide sequence ID" value="XM_013476223.1"/>
</dbReference>
<accession>A0A0F4Z3Z0</accession>
<sequence>MTEPMPPIEQQTPTERREQSASLVGTSSSSSESSHVYLPRITIKYCTQCKWMLRAAYYSFLSILYYKVESDEEKPTVISPFIVIVPYHSLFFSCDSSRRNFSQPSTQASEKYLSSRPRGVVFTVTIFHLSQDSLGTQETLLWDRKMHGGFPEVKQLKSLVRNIVDPSRDLGHVDRALGKENKGAESTPVAATVTAAATTGATTTSAKTVATDENTPAGMGASGKREDEKGEGEQKTCEDCQ</sequence>
<dbReference type="EMBL" id="LASV01000038">
    <property type="protein sequence ID" value="KKA25065.1"/>
    <property type="molecule type" value="Genomic_DNA"/>
</dbReference>
<keyword evidence="4" id="KW-1185">Reference proteome</keyword>
<feature type="region of interest" description="Disordered" evidence="2">
    <location>
        <begin position="198"/>
        <end position="241"/>
    </location>
</feature>
<dbReference type="SUPFAM" id="SSF52833">
    <property type="entry name" value="Thioredoxin-like"/>
    <property type="match status" value="1"/>
</dbReference>
<dbReference type="AlphaFoldDB" id="A0A0F4Z3Z0"/>
<keyword evidence="1" id="KW-0676">Redox-active center</keyword>
<feature type="region of interest" description="Disordered" evidence="2">
    <location>
        <begin position="1"/>
        <end position="32"/>
    </location>
</feature>
<evidence type="ECO:0000256" key="1">
    <source>
        <dbReference type="ARBA" id="ARBA00023284"/>
    </source>
</evidence>
<dbReference type="PANTHER" id="PTHR36417:SF2">
    <property type="entry name" value="SELENOPROTEIN DOMAIN PROTEIN (AFU_ORTHOLOGUE AFUA_1G05220)"/>
    <property type="match status" value="1"/>
</dbReference>
<dbReference type="Pfam" id="PF10262">
    <property type="entry name" value="Rdx"/>
    <property type="match status" value="1"/>
</dbReference>
<feature type="compositionally biased region" description="Low complexity" evidence="2">
    <location>
        <begin position="20"/>
        <end position="32"/>
    </location>
</feature>
<protein>
    <submittedName>
        <fullName evidence="3">Selenoprotein domain protein</fullName>
    </submittedName>
</protein>
<name>A0A0F4Z3Z0_RASE3</name>
<proteinExistence type="predicted"/>
<dbReference type="InterPro" id="IPR036249">
    <property type="entry name" value="Thioredoxin-like_sf"/>
</dbReference>
<dbReference type="PANTHER" id="PTHR36417">
    <property type="entry name" value="SELENOPROTEIN DOMAIN PROTEIN (AFU_ORTHOLOGUE AFUA_1G05220)"/>
    <property type="match status" value="1"/>
</dbReference>
<organism evidence="3 4">
    <name type="scientific">Rasamsonia emersonii (strain ATCC 16479 / CBS 393.64 / IMI 116815)</name>
    <dbReference type="NCBI Taxonomy" id="1408163"/>
    <lineage>
        <taxon>Eukaryota</taxon>
        <taxon>Fungi</taxon>
        <taxon>Dikarya</taxon>
        <taxon>Ascomycota</taxon>
        <taxon>Pezizomycotina</taxon>
        <taxon>Eurotiomycetes</taxon>
        <taxon>Eurotiomycetidae</taxon>
        <taxon>Eurotiales</taxon>
        <taxon>Trichocomaceae</taxon>
        <taxon>Rasamsonia</taxon>
    </lineage>
</organism>
<evidence type="ECO:0000256" key="2">
    <source>
        <dbReference type="SAM" id="MobiDB-lite"/>
    </source>
</evidence>
<evidence type="ECO:0000313" key="3">
    <source>
        <dbReference type="EMBL" id="KKA25065.1"/>
    </source>
</evidence>
<gene>
    <name evidence="3" type="ORF">T310_0930</name>
</gene>
<comment type="caution">
    <text evidence="3">The sequence shown here is derived from an EMBL/GenBank/DDBJ whole genome shotgun (WGS) entry which is preliminary data.</text>
</comment>
<feature type="compositionally biased region" description="Basic and acidic residues" evidence="2">
    <location>
        <begin position="223"/>
        <end position="241"/>
    </location>
</feature>
<feature type="compositionally biased region" description="Low complexity" evidence="2">
    <location>
        <begin position="198"/>
        <end position="211"/>
    </location>
</feature>